<dbReference type="GO" id="GO:0000160">
    <property type="term" value="P:phosphorelay signal transduction system"/>
    <property type="evidence" value="ECO:0007669"/>
    <property type="project" value="UniProtKB-KW"/>
</dbReference>
<gene>
    <name evidence="7" type="ORF">CD33_13020</name>
</gene>
<dbReference type="Pfam" id="PF00072">
    <property type="entry name" value="Response_reg"/>
    <property type="match status" value="1"/>
</dbReference>
<dbReference type="RefSeq" id="WP_036201225.1">
    <property type="nucleotide sequence ID" value="NZ_AVCY01000004.1"/>
</dbReference>
<dbReference type="SUPFAM" id="SSF46894">
    <property type="entry name" value="C-terminal effector domain of the bipartite response regulators"/>
    <property type="match status" value="1"/>
</dbReference>
<keyword evidence="5" id="KW-0597">Phosphoprotein</keyword>
<sequence length="380" mass="43848">MTRVVLVDDEALALISLEKILEDFPGVIVLGKYNNYEELLAFVEKETIDVVFLDIEIGTSNGLDIAKDILSIQPSIQIVFVTAHSEYAVQAFELNSVDYLLKPISSKRLAKTISRINEKIGHRNMDISEARSTPLVIQCLHEFQVFRNHQPIPFKTAKVKELFAYLFTNINTYIHRDILIEHLWPEQEYKKAKINLHTCISHLRKLFSELGYKDCITFSNQSYSLILKEYECDALTIYEVASNLDTVDHTNIQLLEKTIRLYSGDYCELNGYKWAAEKTSELHMIMSFLLRKTIEYLQTVDPVKALGYSQLYMKLNPYSDEIVNRMMNLLISMGNQSEAIKVFQDYQHLLNDDLGIEPNHQLSEIYQSLLTTTKTKDVPV</sequence>
<dbReference type="SMART" id="SM00448">
    <property type="entry name" value="REC"/>
    <property type="match status" value="1"/>
</dbReference>
<protein>
    <recommendedName>
        <fullName evidence="6">Response regulatory domain-containing protein</fullName>
    </recommendedName>
</protein>
<dbReference type="EMBL" id="JPVO01000052">
    <property type="protein sequence ID" value="KGR75188.1"/>
    <property type="molecule type" value="Genomic_DNA"/>
</dbReference>
<evidence type="ECO:0000256" key="5">
    <source>
        <dbReference type="PROSITE-ProRule" id="PRU00169"/>
    </source>
</evidence>
<dbReference type="InterPro" id="IPR011006">
    <property type="entry name" value="CheY-like_superfamily"/>
</dbReference>
<dbReference type="InterPro" id="IPR005158">
    <property type="entry name" value="BTAD"/>
</dbReference>
<dbReference type="STRING" id="1384057.CD33_13020"/>
<name>A0A0A3HXU3_9BACL</name>
<dbReference type="InterPro" id="IPR001789">
    <property type="entry name" value="Sig_transdc_resp-reg_receiver"/>
</dbReference>
<keyword evidence="8" id="KW-1185">Reference proteome</keyword>
<keyword evidence="2" id="KW-0805">Transcription regulation</keyword>
<feature type="domain" description="Response regulatory" evidence="6">
    <location>
        <begin position="3"/>
        <end position="117"/>
    </location>
</feature>
<reference evidence="7 8" key="1">
    <citation type="submission" date="2014-02" db="EMBL/GenBank/DDBJ databases">
        <title>Draft genome sequence of Lysinibacillus sinduriensis JCM 15800.</title>
        <authorList>
            <person name="Zhang F."/>
            <person name="Wang G."/>
            <person name="Zhang L."/>
        </authorList>
    </citation>
    <scope>NUCLEOTIDE SEQUENCE [LARGE SCALE GENOMIC DNA]</scope>
    <source>
        <strain evidence="7 8">JCM 15800</strain>
    </source>
</reference>
<dbReference type="Pfam" id="PF03704">
    <property type="entry name" value="BTAD"/>
    <property type="match status" value="1"/>
</dbReference>
<evidence type="ECO:0000256" key="4">
    <source>
        <dbReference type="ARBA" id="ARBA00023163"/>
    </source>
</evidence>
<keyword evidence="3" id="KW-0238">DNA-binding</keyword>
<dbReference type="InterPro" id="IPR036388">
    <property type="entry name" value="WH-like_DNA-bd_sf"/>
</dbReference>
<dbReference type="SMART" id="SM01043">
    <property type="entry name" value="BTAD"/>
    <property type="match status" value="1"/>
</dbReference>
<dbReference type="Proteomes" id="UP000030408">
    <property type="component" value="Unassembled WGS sequence"/>
</dbReference>
<dbReference type="PANTHER" id="PTHR35807:SF1">
    <property type="entry name" value="TRANSCRIPTIONAL REGULATOR REDD"/>
    <property type="match status" value="1"/>
</dbReference>
<evidence type="ECO:0000256" key="1">
    <source>
        <dbReference type="ARBA" id="ARBA00023012"/>
    </source>
</evidence>
<evidence type="ECO:0000313" key="7">
    <source>
        <dbReference type="EMBL" id="KGR75188.1"/>
    </source>
</evidence>
<keyword evidence="1" id="KW-0902">Two-component regulatory system</keyword>
<proteinExistence type="predicted"/>
<evidence type="ECO:0000256" key="3">
    <source>
        <dbReference type="ARBA" id="ARBA00023125"/>
    </source>
</evidence>
<dbReference type="Gene3D" id="1.25.40.10">
    <property type="entry name" value="Tetratricopeptide repeat domain"/>
    <property type="match status" value="1"/>
</dbReference>
<dbReference type="GO" id="GO:0006355">
    <property type="term" value="P:regulation of DNA-templated transcription"/>
    <property type="evidence" value="ECO:0007669"/>
    <property type="project" value="InterPro"/>
</dbReference>
<dbReference type="InterPro" id="IPR016032">
    <property type="entry name" value="Sig_transdc_resp-reg_C-effctor"/>
</dbReference>
<dbReference type="GO" id="GO:0003677">
    <property type="term" value="F:DNA binding"/>
    <property type="evidence" value="ECO:0007669"/>
    <property type="project" value="UniProtKB-KW"/>
</dbReference>
<dbReference type="PROSITE" id="PS50110">
    <property type="entry name" value="RESPONSE_REGULATORY"/>
    <property type="match status" value="1"/>
</dbReference>
<feature type="modified residue" description="4-aspartylphosphate" evidence="5">
    <location>
        <position position="54"/>
    </location>
</feature>
<dbReference type="InterPro" id="IPR051677">
    <property type="entry name" value="AfsR-DnrI-RedD_regulator"/>
</dbReference>
<accession>A0A0A3HXU3</accession>
<evidence type="ECO:0000256" key="2">
    <source>
        <dbReference type="ARBA" id="ARBA00023015"/>
    </source>
</evidence>
<comment type="caution">
    <text evidence="7">The sequence shown here is derived from an EMBL/GenBank/DDBJ whole genome shotgun (WGS) entry which is preliminary data.</text>
</comment>
<dbReference type="Gene3D" id="3.40.50.2300">
    <property type="match status" value="1"/>
</dbReference>
<dbReference type="PANTHER" id="PTHR35807">
    <property type="entry name" value="TRANSCRIPTIONAL REGULATOR REDD-RELATED"/>
    <property type="match status" value="1"/>
</dbReference>
<evidence type="ECO:0000259" key="6">
    <source>
        <dbReference type="PROSITE" id="PS50110"/>
    </source>
</evidence>
<dbReference type="AlphaFoldDB" id="A0A0A3HXU3"/>
<organism evidence="7 8">
    <name type="scientific">Ureibacillus sinduriensis BLB-1 = JCM 15800</name>
    <dbReference type="NCBI Taxonomy" id="1384057"/>
    <lineage>
        <taxon>Bacteria</taxon>
        <taxon>Bacillati</taxon>
        <taxon>Bacillota</taxon>
        <taxon>Bacilli</taxon>
        <taxon>Bacillales</taxon>
        <taxon>Caryophanaceae</taxon>
        <taxon>Ureibacillus</taxon>
    </lineage>
</organism>
<keyword evidence="4" id="KW-0804">Transcription</keyword>
<evidence type="ECO:0000313" key="8">
    <source>
        <dbReference type="Proteomes" id="UP000030408"/>
    </source>
</evidence>
<dbReference type="Gene3D" id="1.10.10.10">
    <property type="entry name" value="Winged helix-like DNA-binding domain superfamily/Winged helix DNA-binding domain"/>
    <property type="match status" value="1"/>
</dbReference>
<dbReference type="InterPro" id="IPR011990">
    <property type="entry name" value="TPR-like_helical_dom_sf"/>
</dbReference>
<dbReference type="SUPFAM" id="SSF48452">
    <property type="entry name" value="TPR-like"/>
    <property type="match status" value="1"/>
</dbReference>
<dbReference type="SUPFAM" id="SSF52172">
    <property type="entry name" value="CheY-like"/>
    <property type="match status" value="1"/>
</dbReference>
<dbReference type="eggNOG" id="COG3947">
    <property type="taxonomic scope" value="Bacteria"/>
</dbReference>